<dbReference type="AlphaFoldDB" id="A0A8A4TW43"/>
<evidence type="ECO:0000259" key="2">
    <source>
        <dbReference type="PROSITE" id="PS51737"/>
    </source>
</evidence>
<dbReference type="InterPro" id="IPR050639">
    <property type="entry name" value="SSR_resolvase"/>
</dbReference>
<protein>
    <submittedName>
        <fullName evidence="3">Recombinase family protein</fullName>
    </submittedName>
</protein>
<dbReference type="Pfam" id="PF13408">
    <property type="entry name" value="Zn_ribbon_recom"/>
    <property type="match status" value="1"/>
</dbReference>
<dbReference type="InterPro" id="IPR006119">
    <property type="entry name" value="Resolv_N"/>
</dbReference>
<proteinExistence type="predicted"/>
<dbReference type="GO" id="GO:0003677">
    <property type="term" value="F:DNA binding"/>
    <property type="evidence" value="ECO:0007669"/>
    <property type="project" value="InterPro"/>
</dbReference>
<accession>A0A8A4TW43</accession>
<dbReference type="Pfam" id="PF00239">
    <property type="entry name" value="Resolvase"/>
    <property type="match status" value="1"/>
</dbReference>
<dbReference type="CDD" id="cd03768">
    <property type="entry name" value="SR_ResInv"/>
    <property type="match status" value="1"/>
</dbReference>
<dbReference type="EMBL" id="CP071793">
    <property type="protein sequence ID" value="QTD54159.1"/>
    <property type="molecule type" value="Genomic_DNA"/>
</dbReference>
<reference evidence="3" key="1">
    <citation type="submission" date="2021-03" db="EMBL/GenBank/DDBJ databases">
        <title>Acanthopleuribacteraceae sp. M133.</title>
        <authorList>
            <person name="Wang G."/>
        </authorList>
    </citation>
    <scope>NUCLEOTIDE SEQUENCE</scope>
    <source>
        <strain evidence="3">M133</strain>
    </source>
</reference>
<dbReference type="SUPFAM" id="SSF53041">
    <property type="entry name" value="Resolvase-like"/>
    <property type="match status" value="1"/>
</dbReference>
<dbReference type="GO" id="GO:0000150">
    <property type="term" value="F:DNA strand exchange activity"/>
    <property type="evidence" value="ECO:0007669"/>
    <property type="project" value="InterPro"/>
</dbReference>
<dbReference type="PROSITE" id="PS51737">
    <property type="entry name" value="RECOMBINASE_DNA_BIND"/>
    <property type="match status" value="1"/>
</dbReference>
<dbReference type="PANTHER" id="PTHR30461:SF23">
    <property type="entry name" value="DNA RECOMBINASE-RELATED"/>
    <property type="match status" value="1"/>
</dbReference>
<dbReference type="Proteomes" id="UP000663929">
    <property type="component" value="Chromosome"/>
</dbReference>
<dbReference type="SMART" id="SM00857">
    <property type="entry name" value="Resolvase"/>
    <property type="match status" value="1"/>
</dbReference>
<dbReference type="PROSITE" id="PS51736">
    <property type="entry name" value="RECOMBINASES_3"/>
    <property type="match status" value="1"/>
</dbReference>
<dbReference type="InterPro" id="IPR038109">
    <property type="entry name" value="DNA_bind_recomb_sf"/>
</dbReference>
<sequence>MRMKVNSNTKPEGAKPVLVAVYTRKSTAKGLNVEDNTLQFQREACEDFIKAKRGIGWEVYPEYYDDGGFTGANTDRPALQRLLADAKVGKFDAIAVYKVDRISRSVGDLVSMVEEFQRLNIDFVSVSQSFDTSNSMGRLILNILASFGQFERETIVERIRDKRDAARRKGKFLGGPPPLGYDIHPEGKRLVVNEEEAATVCEVFQLYLERQSILEVMEELAERGVRTKRRTTITGRITGGVQLSRPYVSGILRNRLYLGQVAYNGEVFEGEHKAIIDEQTFAKAQALLSQKNPRDRRARSRKSYALLQGLIYCQHSGELMSPTYTKRNGKKYIYYQCSRYNRKGECGCKKRRISAAMIEQDVIGELRRIGSDSEFIESLITPAEAKYEAQVFALRENEANLKVERKRLHARLRYCERKPEKAEEVETIQEGLEDIRQGLDQIRNQLERIGLLPFSASDFRDALARFNPAWDALSFGERRRMVELLIDRIVFDGNEGKFGAFEIVVRNSGIVALTEQHEV</sequence>
<dbReference type="InterPro" id="IPR036162">
    <property type="entry name" value="Resolvase-like_N_sf"/>
</dbReference>
<keyword evidence="4" id="KW-1185">Reference proteome</keyword>
<dbReference type="PANTHER" id="PTHR30461">
    <property type="entry name" value="DNA-INVERTASE FROM LAMBDOID PROPHAGE"/>
    <property type="match status" value="1"/>
</dbReference>
<evidence type="ECO:0000259" key="1">
    <source>
        <dbReference type="PROSITE" id="PS51736"/>
    </source>
</evidence>
<evidence type="ECO:0000313" key="4">
    <source>
        <dbReference type="Proteomes" id="UP000663929"/>
    </source>
</evidence>
<dbReference type="InterPro" id="IPR011109">
    <property type="entry name" value="DNA_bind_recombinase_dom"/>
</dbReference>
<gene>
    <name evidence="3" type="ORF">J3U87_17070</name>
</gene>
<feature type="domain" description="Recombinase" evidence="2">
    <location>
        <begin position="178"/>
        <end position="294"/>
    </location>
</feature>
<dbReference type="Gene3D" id="3.40.50.1390">
    <property type="entry name" value="Resolvase, N-terminal catalytic domain"/>
    <property type="match status" value="1"/>
</dbReference>
<dbReference type="Pfam" id="PF07508">
    <property type="entry name" value="Recombinase"/>
    <property type="match status" value="1"/>
</dbReference>
<dbReference type="KEGG" id="scor:J3U87_17070"/>
<organism evidence="3 4">
    <name type="scientific">Sulfidibacter corallicola</name>
    <dbReference type="NCBI Taxonomy" id="2818388"/>
    <lineage>
        <taxon>Bacteria</taxon>
        <taxon>Pseudomonadati</taxon>
        <taxon>Acidobacteriota</taxon>
        <taxon>Holophagae</taxon>
        <taxon>Acanthopleuribacterales</taxon>
        <taxon>Acanthopleuribacteraceae</taxon>
        <taxon>Sulfidibacter</taxon>
    </lineage>
</organism>
<feature type="domain" description="Resolvase/invertase-type recombinase catalytic" evidence="1">
    <location>
        <begin position="18"/>
        <end position="170"/>
    </location>
</feature>
<evidence type="ECO:0000313" key="3">
    <source>
        <dbReference type="EMBL" id="QTD54159.1"/>
    </source>
</evidence>
<name>A0A8A4TW43_SULCO</name>
<dbReference type="InterPro" id="IPR025827">
    <property type="entry name" value="Zn_ribbon_recom_dom"/>
</dbReference>
<dbReference type="Gene3D" id="3.90.1750.20">
    <property type="entry name" value="Putative Large Serine Recombinase, Chain B, Domain 2"/>
    <property type="match status" value="1"/>
</dbReference>